<dbReference type="Ensembl" id="ENSAMXT00000043279.1">
    <property type="protein sequence ID" value="ENSAMXP00000053254.1"/>
    <property type="gene ID" value="ENSAMXG00000033754.1"/>
</dbReference>
<evidence type="ECO:0000313" key="3">
    <source>
        <dbReference type="Proteomes" id="UP000018467"/>
    </source>
</evidence>
<feature type="region of interest" description="Disordered" evidence="1">
    <location>
        <begin position="1"/>
        <end position="65"/>
    </location>
</feature>
<feature type="compositionally biased region" description="Basic and acidic residues" evidence="1">
    <location>
        <begin position="21"/>
        <end position="32"/>
    </location>
</feature>
<dbReference type="Bgee" id="ENSAMXG00000033754">
    <property type="expression patterns" value="Expressed in testis and 7 other cell types or tissues"/>
</dbReference>
<dbReference type="AlphaFoldDB" id="A0A3B1KHS4"/>
<name>A0A3B1KHS4_ASTMX</name>
<reference evidence="3" key="1">
    <citation type="submission" date="2013-03" db="EMBL/GenBank/DDBJ databases">
        <authorList>
            <person name="Jeffery W."/>
            <person name="Warren W."/>
            <person name="Wilson R.K."/>
        </authorList>
    </citation>
    <scope>NUCLEOTIDE SEQUENCE</scope>
    <source>
        <strain evidence="3">female</strain>
    </source>
</reference>
<evidence type="ECO:0000256" key="1">
    <source>
        <dbReference type="SAM" id="MobiDB-lite"/>
    </source>
</evidence>
<organism evidence="2 3">
    <name type="scientific">Astyanax mexicanus</name>
    <name type="common">Blind cave fish</name>
    <name type="synonym">Astyanax fasciatus mexicanus</name>
    <dbReference type="NCBI Taxonomy" id="7994"/>
    <lineage>
        <taxon>Eukaryota</taxon>
        <taxon>Metazoa</taxon>
        <taxon>Chordata</taxon>
        <taxon>Craniata</taxon>
        <taxon>Vertebrata</taxon>
        <taxon>Euteleostomi</taxon>
        <taxon>Actinopterygii</taxon>
        <taxon>Neopterygii</taxon>
        <taxon>Teleostei</taxon>
        <taxon>Ostariophysi</taxon>
        <taxon>Characiformes</taxon>
        <taxon>Characoidei</taxon>
        <taxon>Acestrorhamphidae</taxon>
        <taxon>Acestrorhamphinae</taxon>
        <taxon>Astyanax</taxon>
    </lineage>
</organism>
<accession>A0A3B1KHS4</accession>
<dbReference type="InParanoid" id="A0A3B1KHS4"/>
<dbReference type="Proteomes" id="UP000018467">
    <property type="component" value="Unassembled WGS sequence"/>
</dbReference>
<proteinExistence type="predicted"/>
<reference evidence="2" key="3">
    <citation type="submission" date="2025-08" db="UniProtKB">
        <authorList>
            <consortium name="Ensembl"/>
        </authorList>
    </citation>
    <scope>IDENTIFICATION</scope>
</reference>
<keyword evidence="3" id="KW-1185">Reference proteome</keyword>
<reference evidence="2" key="4">
    <citation type="submission" date="2025-09" db="UniProtKB">
        <authorList>
            <consortium name="Ensembl"/>
        </authorList>
    </citation>
    <scope>IDENTIFICATION</scope>
</reference>
<dbReference type="PROSITE" id="PS51257">
    <property type="entry name" value="PROKAR_LIPOPROTEIN"/>
    <property type="match status" value="1"/>
</dbReference>
<evidence type="ECO:0000313" key="2">
    <source>
        <dbReference type="Ensembl" id="ENSAMXP00000053254.1"/>
    </source>
</evidence>
<protein>
    <submittedName>
        <fullName evidence="2">Uncharacterized protein</fullName>
    </submittedName>
</protein>
<reference evidence="3" key="2">
    <citation type="journal article" date="2014" name="Nat. Commun.">
        <title>The cavefish genome reveals candidate genes for eye loss.</title>
        <authorList>
            <person name="McGaugh S.E."/>
            <person name="Gross J.B."/>
            <person name="Aken B."/>
            <person name="Blin M."/>
            <person name="Borowsky R."/>
            <person name="Chalopin D."/>
            <person name="Hinaux H."/>
            <person name="Jeffery W.R."/>
            <person name="Keene A."/>
            <person name="Ma L."/>
            <person name="Minx P."/>
            <person name="Murphy D."/>
            <person name="O'Quin K.E."/>
            <person name="Retaux S."/>
            <person name="Rohner N."/>
            <person name="Searle S.M."/>
            <person name="Stahl B.A."/>
            <person name="Tabin C."/>
            <person name="Volff J.N."/>
            <person name="Yoshizawa M."/>
            <person name="Warren W.C."/>
        </authorList>
    </citation>
    <scope>NUCLEOTIDE SEQUENCE [LARGE SCALE GENOMIC DNA]</scope>
    <source>
        <strain evidence="3">female</strain>
    </source>
</reference>
<sequence length="65" mass="7587">MESRSCHPGWSAVAQSCPRYSEAEGRRIRDHATALQPGRQSETPSQKKKTRLWSKSIYQRQRKRT</sequence>